<name>A0A9R1XPS4_LACSA</name>
<protein>
    <submittedName>
        <fullName evidence="2">Uncharacterized protein</fullName>
    </submittedName>
</protein>
<feature type="compositionally biased region" description="Acidic residues" evidence="1">
    <location>
        <begin position="78"/>
        <end position="98"/>
    </location>
</feature>
<gene>
    <name evidence="2" type="ORF">LSAT_V11C200086610</name>
</gene>
<evidence type="ECO:0000313" key="3">
    <source>
        <dbReference type="Proteomes" id="UP000235145"/>
    </source>
</evidence>
<dbReference type="EMBL" id="NBSK02000002">
    <property type="protein sequence ID" value="KAJ0221211.1"/>
    <property type="molecule type" value="Genomic_DNA"/>
</dbReference>
<accession>A0A9R1XPS4</accession>
<feature type="region of interest" description="Disordered" evidence="1">
    <location>
        <begin position="62"/>
        <end position="101"/>
    </location>
</feature>
<evidence type="ECO:0000313" key="2">
    <source>
        <dbReference type="EMBL" id="KAJ0221211.1"/>
    </source>
</evidence>
<reference evidence="2 3" key="1">
    <citation type="journal article" date="2017" name="Nat. Commun.">
        <title>Genome assembly with in vitro proximity ligation data and whole-genome triplication in lettuce.</title>
        <authorList>
            <person name="Reyes-Chin-Wo S."/>
            <person name="Wang Z."/>
            <person name="Yang X."/>
            <person name="Kozik A."/>
            <person name="Arikit S."/>
            <person name="Song C."/>
            <person name="Xia L."/>
            <person name="Froenicke L."/>
            <person name="Lavelle D.O."/>
            <person name="Truco M.J."/>
            <person name="Xia R."/>
            <person name="Zhu S."/>
            <person name="Xu C."/>
            <person name="Xu H."/>
            <person name="Xu X."/>
            <person name="Cox K."/>
            <person name="Korf I."/>
            <person name="Meyers B.C."/>
            <person name="Michelmore R.W."/>
        </authorList>
    </citation>
    <scope>NUCLEOTIDE SEQUENCE [LARGE SCALE GENOMIC DNA]</scope>
    <source>
        <strain evidence="3">cv. Salinas</strain>
        <tissue evidence="2">Seedlings</tissue>
    </source>
</reference>
<dbReference type="AlphaFoldDB" id="A0A9R1XPS4"/>
<evidence type="ECO:0000256" key="1">
    <source>
        <dbReference type="SAM" id="MobiDB-lite"/>
    </source>
</evidence>
<keyword evidence="3" id="KW-1185">Reference proteome</keyword>
<organism evidence="2 3">
    <name type="scientific">Lactuca sativa</name>
    <name type="common">Garden lettuce</name>
    <dbReference type="NCBI Taxonomy" id="4236"/>
    <lineage>
        <taxon>Eukaryota</taxon>
        <taxon>Viridiplantae</taxon>
        <taxon>Streptophyta</taxon>
        <taxon>Embryophyta</taxon>
        <taxon>Tracheophyta</taxon>
        <taxon>Spermatophyta</taxon>
        <taxon>Magnoliopsida</taxon>
        <taxon>eudicotyledons</taxon>
        <taxon>Gunneridae</taxon>
        <taxon>Pentapetalae</taxon>
        <taxon>asterids</taxon>
        <taxon>campanulids</taxon>
        <taxon>Asterales</taxon>
        <taxon>Asteraceae</taxon>
        <taxon>Cichorioideae</taxon>
        <taxon>Cichorieae</taxon>
        <taxon>Lactucinae</taxon>
        <taxon>Lactuca</taxon>
    </lineage>
</organism>
<comment type="caution">
    <text evidence="2">The sequence shown here is derived from an EMBL/GenBank/DDBJ whole genome shotgun (WGS) entry which is preliminary data.</text>
</comment>
<dbReference type="Proteomes" id="UP000235145">
    <property type="component" value="Unassembled WGS sequence"/>
</dbReference>
<sequence>MDQSSETLDMKALGPSTFGLMKQSRHSAKVVYQGLKDLVKFGKFAETEGVQTSSSQTVVVAEEHAVPSRPNLSSLSEVFDDDDDDDDDDDESDSDNDGMDFRMFVPTNEPVNEAVISLAETEKEINILKQQNDPTSEQWKLLLTNYSQLQENLPKQFLDKDNLKASLLPRKRKRRDPRSRVLSTELVQQFSQIIEPTQVTHDVQSPIIEPTQVIQDVQSPIIKPSPVQEDESIEKDLLIGSLDVRVLTLNMRTMLKMRRFLNFKQILVRLHQKFGDDFQPLSSEGKKISASSFDLVYPPSQHARERVVRPALDANLDTFLSSGPFSTQERREKQARIEQLKGKMLVMKHSDQNAPGDQPEMFLRETGKKFTDKYGDRSGILMWGYHADKEIWVVKRKSCRIKYYEKPANFMSWTKVDLAELIYALFNNPTNDSVA</sequence>
<proteinExistence type="predicted"/>